<dbReference type="RefSeq" id="WP_243796126.1">
    <property type="nucleotide sequence ID" value="NZ_CP094669.1"/>
</dbReference>
<evidence type="ECO:0000313" key="2">
    <source>
        <dbReference type="EMBL" id="UOG73543.1"/>
    </source>
</evidence>
<evidence type="ECO:0000256" key="1">
    <source>
        <dbReference type="SAM" id="Phobius"/>
    </source>
</evidence>
<keyword evidence="1" id="KW-0812">Transmembrane</keyword>
<feature type="transmembrane region" description="Helical" evidence="1">
    <location>
        <begin position="43"/>
        <end position="66"/>
    </location>
</feature>
<dbReference type="EMBL" id="CP094669">
    <property type="protein sequence ID" value="UOG73543.1"/>
    <property type="molecule type" value="Genomic_DNA"/>
</dbReference>
<feature type="transmembrane region" description="Helical" evidence="1">
    <location>
        <begin position="207"/>
        <end position="228"/>
    </location>
</feature>
<evidence type="ECO:0008006" key="4">
    <source>
        <dbReference type="Google" id="ProtNLM"/>
    </source>
</evidence>
<reference evidence="2 3" key="1">
    <citation type="submission" date="2022-03" db="EMBL/GenBank/DDBJ databases">
        <title>Hymenobactersp. isolated from the air.</title>
        <authorList>
            <person name="Won M."/>
            <person name="Kwon S.-W."/>
        </authorList>
    </citation>
    <scope>NUCLEOTIDE SEQUENCE [LARGE SCALE GENOMIC DNA]</scope>
    <source>
        <strain evidence="2 3">KACC 21982</strain>
    </source>
</reference>
<keyword evidence="1" id="KW-0472">Membrane</keyword>
<dbReference type="Proteomes" id="UP000831113">
    <property type="component" value="Chromosome"/>
</dbReference>
<proteinExistence type="predicted"/>
<evidence type="ECO:0000313" key="3">
    <source>
        <dbReference type="Proteomes" id="UP000831113"/>
    </source>
</evidence>
<organism evidence="2 3">
    <name type="scientific">Hymenobacter tibetensis</name>
    <dbReference type="NCBI Taxonomy" id="497967"/>
    <lineage>
        <taxon>Bacteria</taxon>
        <taxon>Pseudomonadati</taxon>
        <taxon>Bacteroidota</taxon>
        <taxon>Cytophagia</taxon>
        <taxon>Cytophagales</taxon>
        <taxon>Hymenobacteraceae</taxon>
        <taxon>Hymenobacter</taxon>
    </lineage>
</organism>
<protein>
    <recommendedName>
        <fullName evidence="4">Protein BatD</fullName>
    </recommendedName>
</protein>
<keyword evidence="1" id="KW-1133">Transmembrane helix</keyword>
<accession>A0ABY4CTM8</accession>
<sequence>MPTTYRSLSGCFGGATCEQAVDKAVRFTRVSGSRLRASSPSRLWVRELLCGGIMGLLLLLVTPTAASGQDSTASLPRGRFLQPTVRVGEIIDFELSYSHAPELNVIFPDSTASYAPFEFVGKTYRPTRTRRGRSLDETVYHLRTFALDSVQRLTLPVTILRGRDTLTVPTTPTNVRLERVVPPLVAGAVPVLRQNTTLLPVEPTFNYPYWLLGSGVVVLMLGGVAVGFGRRWRRRYQLYKLRKNHVYFLAQYARHVERFTLSRSLTNMERAITLWKNYLTTLENNVINSLTTREIVAHYQNDADVSLALRLADRVIYGNQFNEDETETDLAFDLLRDFAQRRFELELTRIAS</sequence>
<name>A0ABY4CTM8_9BACT</name>
<keyword evidence="3" id="KW-1185">Reference proteome</keyword>
<gene>
    <name evidence="2" type="ORF">MTX78_15595</name>
</gene>